<dbReference type="InterPro" id="IPR014772">
    <property type="entry name" value="Munc13_dom-2"/>
</dbReference>
<evidence type="ECO:0000313" key="7">
    <source>
        <dbReference type="Proteomes" id="UP001295794"/>
    </source>
</evidence>
<reference evidence="5" key="1">
    <citation type="submission" date="2023-11" db="EMBL/GenBank/DDBJ databases">
        <authorList>
            <person name="De Vega J J."/>
            <person name="De Vega J J."/>
        </authorList>
    </citation>
    <scope>NUCLEOTIDE SEQUENCE</scope>
</reference>
<dbReference type="Proteomes" id="UP001295794">
    <property type="component" value="Unassembled WGS sequence"/>
</dbReference>
<dbReference type="Gene3D" id="1.10.357.50">
    <property type="match status" value="1"/>
</dbReference>
<feature type="domain" description="C2" evidence="2">
    <location>
        <begin position="852"/>
        <end position="974"/>
    </location>
</feature>
<keyword evidence="7" id="KW-1185">Reference proteome</keyword>
<evidence type="ECO:0000313" key="6">
    <source>
        <dbReference type="EMBL" id="CAK5271811.1"/>
    </source>
</evidence>
<protein>
    <submittedName>
        <fullName evidence="5">Uncharacterized protein</fullName>
    </submittedName>
</protein>
<dbReference type="Gene3D" id="2.60.40.150">
    <property type="entry name" value="C2 domain"/>
    <property type="match status" value="1"/>
</dbReference>
<evidence type="ECO:0000259" key="3">
    <source>
        <dbReference type="PROSITE" id="PS51258"/>
    </source>
</evidence>
<feature type="domain" description="MHD2" evidence="4">
    <location>
        <begin position="1092"/>
        <end position="1209"/>
    </location>
</feature>
<dbReference type="PROSITE" id="PS51258">
    <property type="entry name" value="MHD1"/>
    <property type="match status" value="1"/>
</dbReference>
<dbReference type="PROSITE" id="PS51259">
    <property type="entry name" value="MHD2"/>
    <property type="match status" value="1"/>
</dbReference>
<comment type="caution">
    <text evidence="5">The sequence shown here is derived from an EMBL/GenBank/DDBJ whole genome shotgun (WGS) entry which is preliminary data.</text>
</comment>
<feature type="compositionally biased region" description="Basic and acidic residues" evidence="1">
    <location>
        <begin position="1286"/>
        <end position="1296"/>
    </location>
</feature>
<dbReference type="PROSITE" id="PS50004">
    <property type="entry name" value="C2"/>
    <property type="match status" value="1"/>
</dbReference>
<dbReference type="SUPFAM" id="SSF49562">
    <property type="entry name" value="C2 domain (Calcium/lipid-binding domain, CaLB)"/>
    <property type="match status" value="1"/>
</dbReference>
<dbReference type="PANTHER" id="PTHR47263">
    <property type="entry name" value="ADENYLATE CYCLASE ACTIVATION PROTEIN GIT1"/>
    <property type="match status" value="1"/>
</dbReference>
<dbReference type="InterPro" id="IPR014770">
    <property type="entry name" value="Munc13_1"/>
</dbReference>
<dbReference type="PANTHER" id="PTHR47263:SF1">
    <property type="entry name" value="C2 DOMAIN PROTEIN (AFU_ORTHOLOGUE AFUA_7G02350)"/>
    <property type="match status" value="1"/>
</dbReference>
<evidence type="ECO:0000256" key="1">
    <source>
        <dbReference type="SAM" id="MobiDB-lite"/>
    </source>
</evidence>
<dbReference type="SMART" id="SM00239">
    <property type="entry name" value="C2"/>
    <property type="match status" value="1"/>
</dbReference>
<feature type="domain" description="MHD1" evidence="3">
    <location>
        <begin position="660"/>
        <end position="777"/>
    </location>
</feature>
<dbReference type="InterPro" id="IPR000008">
    <property type="entry name" value="C2_dom"/>
</dbReference>
<dbReference type="InterPro" id="IPR010439">
    <property type="entry name" value="MUN_dom"/>
</dbReference>
<evidence type="ECO:0000259" key="2">
    <source>
        <dbReference type="PROSITE" id="PS50004"/>
    </source>
</evidence>
<feature type="region of interest" description="Disordered" evidence="1">
    <location>
        <begin position="1283"/>
        <end position="1316"/>
    </location>
</feature>
<dbReference type="InterPro" id="IPR052811">
    <property type="entry name" value="Glucose_resp_signaling"/>
</dbReference>
<evidence type="ECO:0000313" key="5">
    <source>
        <dbReference type="EMBL" id="CAK5271137.1"/>
    </source>
</evidence>
<dbReference type="EMBL" id="CAVNYO010000169">
    <property type="protein sequence ID" value="CAK5271137.1"/>
    <property type="molecule type" value="Genomic_DNA"/>
</dbReference>
<proteinExistence type="predicted"/>
<organism evidence="5 7">
    <name type="scientific">Mycena citricolor</name>
    <dbReference type="NCBI Taxonomy" id="2018698"/>
    <lineage>
        <taxon>Eukaryota</taxon>
        <taxon>Fungi</taxon>
        <taxon>Dikarya</taxon>
        <taxon>Basidiomycota</taxon>
        <taxon>Agaricomycotina</taxon>
        <taxon>Agaricomycetes</taxon>
        <taxon>Agaricomycetidae</taxon>
        <taxon>Agaricales</taxon>
        <taxon>Marasmiineae</taxon>
        <taxon>Mycenaceae</taxon>
        <taxon>Mycena</taxon>
    </lineage>
</organism>
<dbReference type="EMBL" id="CAVNYO010000177">
    <property type="protein sequence ID" value="CAK5271811.1"/>
    <property type="molecule type" value="Genomic_DNA"/>
</dbReference>
<gene>
    <name evidence="5" type="ORF">MYCIT1_LOCUS16034</name>
    <name evidence="6" type="ORF">MYCIT1_LOCUS17132</name>
</gene>
<sequence length="1316" mass="149916">MSRRSYHSVSGSISSRYVSDDDLFNYVLRVSYLSYLMTPKPTEVTTQVSTSSDLRDKEHSRLSALSNFSIGDLFKDIRDGSKSVKFPEKLLKVLEQKLQNIAMGKDPSYSEQLVRRTMAKFYGQFQIDSFKRQMKENRKIEELILMFATHATTVLKKEPSLAGDGWKLELNNQIATFVKMLRECLRTVNHVSPELLSRLDTYASKLAPQSSNDSGYDSSSTRDSISIPAISNSVMDMELVRVVAGLFRIPESQLQREVDSLRATCTPKAALVDLKTCLKNINAGASFPGRREDFSTDSAWQNWRTAETSYLQQMVVAMVQFNPELAKSTPAERESAGRPVSSYSGYDAPARTTSIGSRRSLYALDSEMMQDDVLDDDEITVGHNFTFIPPNPKKHYKRLLEHCLLTDLEIMLSPEVDDNDEVSLGILSTPHLDLLNECALRWRIGHAYRAICFVDIVKQFYERQDIPLECIPEALSHISKVSSDTEPEEWPSADSEYLAHVYGGLFNTFLSNLYHAMDAVPNIKASEVEPFLSVLEHIRDSGLLELFGFDVDIDARLNDVQTQIRQVSGRWYDLKLQELQSAPGVNRALPLLLMTDELEKSAKLLDKRFPEALLGKLDLVSLFVEATIPSFIQEIQSSQKRLFESSMNGPTPDVPIQDIFALYRRSKTLLGMFSAFCPDASIEFDINTFYEPYVRQWLQTTDSKTSQWVEAAIAADKFEAEGSEGHSSSIVDLFDSLRSPVGFLHDLEWDDEYQLARFFTSLSKSMSKAIEHYCRTVEGLFLTEMFPRPSDYLQPQKSSAWLEKARQLAASGDKKVEPFNFQPQTCVKLNNVEAARRLLDNMYNETQADKISDILKQMPPVPNKTTEAERFLFSVKIVIAEGLVPLDSSPSRMADTFVTLSDENGVRMAKTRTIYDTLSPRWDETFDISVEKPLWLMVSVRDRALVGKHDTVGRAYLCLDPRRFGDFLTHDLWMDLDSQGRVLVRISMEGEKDDILFYFGRAFRSLKRAESDMVRIFIDKMAPFIQQCLSRSVLKSLLKGGASGLDYNKAISNVTALWGSAIGTSSNEVQIPLPSSEKPRIRPDELTDVEIEQAILPLFDYFDANLQTLNTYLSDTAKEMVMTRVWKEILNIIEGLLIPPLSDISSDMKPLTDKEVDVVFKWLKFLRDYFYANGEGPVPLEAIQNQKYRDVVSIRLYYDWHTDLLMEECVRMMQQSLKSTPTMKKRVKSVYQQRNLGTIKERKKEKREEKEVSSGETVMRILRMRPGTSDFIAQQLQIMQAMQAEQDQRARELEQRKLKRPAKQPVPPVPEIPPVP</sequence>
<feature type="compositionally biased region" description="Pro residues" evidence="1">
    <location>
        <begin position="1304"/>
        <end position="1316"/>
    </location>
</feature>
<evidence type="ECO:0000259" key="4">
    <source>
        <dbReference type="PROSITE" id="PS51259"/>
    </source>
</evidence>
<dbReference type="InterPro" id="IPR035892">
    <property type="entry name" value="C2_domain_sf"/>
</dbReference>
<name>A0AAD2JZU9_9AGAR</name>
<dbReference type="Pfam" id="PF06292">
    <property type="entry name" value="MUN"/>
    <property type="match status" value="1"/>
</dbReference>
<dbReference type="CDD" id="cd04043">
    <property type="entry name" value="C2_Munc13_fungal"/>
    <property type="match status" value="1"/>
</dbReference>
<dbReference type="Gene3D" id="1.20.58.1100">
    <property type="match status" value="1"/>
</dbReference>
<dbReference type="Pfam" id="PF00168">
    <property type="entry name" value="C2"/>
    <property type="match status" value="1"/>
</dbReference>
<accession>A0AAD2JZU9</accession>